<proteinExistence type="predicted"/>
<sequence length="109" mass="12400">MESTVEKVPKFEGMDKLVHTGFFFVFSILLCRGFLSNLGANSIQISIFFKVLLISLVFALFTEFLQYTCFTYRSGDWWDVFADSVGTGMGLFAYLVLVGIKPKRMVVEQ</sequence>
<feature type="transmembrane region" description="Helical" evidence="1">
    <location>
        <begin position="17"/>
        <end position="35"/>
    </location>
</feature>
<accession>A0ABP9AF92</accession>
<evidence type="ECO:0000259" key="2">
    <source>
        <dbReference type="Pfam" id="PF04892"/>
    </source>
</evidence>
<evidence type="ECO:0000313" key="4">
    <source>
        <dbReference type="Proteomes" id="UP001501411"/>
    </source>
</evidence>
<dbReference type="InterPro" id="IPR006976">
    <property type="entry name" value="VanZ-like"/>
</dbReference>
<name>A0ABP9AF92_9SPHI</name>
<feature type="transmembrane region" description="Helical" evidence="1">
    <location>
        <begin position="47"/>
        <end position="68"/>
    </location>
</feature>
<evidence type="ECO:0000256" key="1">
    <source>
        <dbReference type="SAM" id="Phobius"/>
    </source>
</evidence>
<evidence type="ECO:0000313" key="3">
    <source>
        <dbReference type="EMBL" id="GAA4780223.1"/>
    </source>
</evidence>
<reference evidence="4" key="1">
    <citation type="journal article" date="2019" name="Int. J. Syst. Evol. Microbiol.">
        <title>The Global Catalogue of Microorganisms (GCM) 10K type strain sequencing project: providing services to taxonomists for standard genome sequencing and annotation.</title>
        <authorList>
            <consortium name="The Broad Institute Genomics Platform"/>
            <consortium name="The Broad Institute Genome Sequencing Center for Infectious Disease"/>
            <person name="Wu L."/>
            <person name="Ma J."/>
        </authorList>
    </citation>
    <scope>NUCLEOTIDE SEQUENCE [LARGE SCALE GENOMIC DNA]</scope>
    <source>
        <strain evidence="4">JCM 18200</strain>
    </source>
</reference>
<keyword evidence="1" id="KW-0472">Membrane</keyword>
<feature type="domain" description="VanZ-like" evidence="2">
    <location>
        <begin position="22"/>
        <end position="97"/>
    </location>
</feature>
<keyword evidence="1" id="KW-1133">Transmembrane helix</keyword>
<dbReference type="Pfam" id="PF04892">
    <property type="entry name" value="VanZ"/>
    <property type="match status" value="1"/>
</dbReference>
<comment type="caution">
    <text evidence="3">The sequence shown here is derived from an EMBL/GenBank/DDBJ whole genome shotgun (WGS) entry which is preliminary data.</text>
</comment>
<organism evidence="3 4">
    <name type="scientific">Olivibacter ginsenosidimutans</name>
    <dbReference type="NCBI Taxonomy" id="1176537"/>
    <lineage>
        <taxon>Bacteria</taxon>
        <taxon>Pseudomonadati</taxon>
        <taxon>Bacteroidota</taxon>
        <taxon>Sphingobacteriia</taxon>
        <taxon>Sphingobacteriales</taxon>
        <taxon>Sphingobacteriaceae</taxon>
        <taxon>Olivibacter</taxon>
    </lineage>
</organism>
<keyword evidence="1" id="KW-0812">Transmembrane</keyword>
<feature type="transmembrane region" description="Helical" evidence="1">
    <location>
        <begin position="80"/>
        <end position="100"/>
    </location>
</feature>
<keyword evidence="4" id="KW-1185">Reference proteome</keyword>
<dbReference type="NCBIfam" id="NF037970">
    <property type="entry name" value="vanZ_1"/>
    <property type="match status" value="1"/>
</dbReference>
<protein>
    <recommendedName>
        <fullName evidence="2">VanZ-like domain-containing protein</fullName>
    </recommendedName>
</protein>
<dbReference type="PANTHER" id="PTHR28008:SF1">
    <property type="entry name" value="DOMAIN PROTEIN, PUTATIVE (AFU_ORTHOLOGUE AFUA_3G10980)-RELATED"/>
    <property type="match status" value="1"/>
</dbReference>
<dbReference type="PANTHER" id="PTHR28008">
    <property type="entry name" value="DOMAIN PROTEIN, PUTATIVE (AFU_ORTHOLOGUE AFUA_3G10980)-RELATED"/>
    <property type="match status" value="1"/>
</dbReference>
<dbReference type="EMBL" id="BAABIQ010000003">
    <property type="protein sequence ID" value="GAA4780223.1"/>
    <property type="molecule type" value="Genomic_DNA"/>
</dbReference>
<dbReference type="Proteomes" id="UP001501411">
    <property type="component" value="Unassembled WGS sequence"/>
</dbReference>
<gene>
    <name evidence="3" type="ORF">GCM10023231_03980</name>
</gene>